<protein>
    <submittedName>
        <fullName evidence="1">Uncharacterized protein</fullName>
    </submittedName>
</protein>
<dbReference type="Proteomes" id="UP001145021">
    <property type="component" value="Unassembled WGS sequence"/>
</dbReference>
<name>A0A9W7XGL5_9FUNG</name>
<evidence type="ECO:0000313" key="1">
    <source>
        <dbReference type="EMBL" id="KAJ1642447.1"/>
    </source>
</evidence>
<dbReference type="InterPro" id="IPR055334">
    <property type="entry name" value="PEX8-like"/>
</dbReference>
<proteinExistence type="predicted"/>
<comment type="caution">
    <text evidence="1">The sequence shown here is derived from an EMBL/GenBank/DDBJ whole genome shotgun (WGS) entry which is preliminary data.</text>
</comment>
<evidence type="ECO:0000313" key="2">
    <source>
        <dbReference type="Proteomes" id="UP001145021"/>
    </source>
</evidence>
<organism evidence="1 2">
    <name type="scientific">Coemansia asiatica</name>
    <dbReference type="NCBI Taxonomy" id="1052880"/>
    <lineage>
        <taxon>Eukaryota</taxon>
        <taxon>Fungi</taxon>
        <taxon>Fungi incertae sedis</taxon>
        <taxon>Zoopagomycota</taxon>
        <taxon>Kickxellomycotina</taxon>
        <taxon>Kickxellomycetes</taxon>
        <taxon>Kickxellales</taxon>
        <taxon>Kickxellaceae</taxon>
        <taxon>Coemansia</taxon>
    </lineage>
</organism>
<dbReference type="PANTHER" id="PTHR39214">
    <property type="entry name" value="MICROBODY (PEROXISOME) BIOGENESIS PROTEIN PEROXIN 8 (EUROFUNG)"/>
    <property type="match status" value="1"/>
</dbReference>
<sequence length="637" mass="70448">MNPEYRAAARILCTSSAPNVVAEVTRDTLERWTTQLHPQLIHSAVALLRLGQYTVTFRVRASREHKQRQKQYDRGEQIRNVVDGAAHWVATGVCSVLGALSHQQAALSSADELAVEAMLRAAEDTAHGHLVAALALTGGVALALRDEGVGNGAVMEHAAVLFARLVKQAVGTGQGDIVGAALVLTTLVMPNGVARKMLAETPEVARGFIQQLFDSTHHRLFRLDGNGNQPVDSFECLKLIGSLLTAPSSSFASARFAVQHVHLVAVEWLVQLEQHSGQPTTDTQALAVLYLLEPILQRYFVQDFYLQLSNEELLDTWALIVDTMALVHHSTLQRGRQGTEVFQRTSTLAIQFLATLEPRNLVDKAVKALFNEQKCLLFLPTVGIHNVGRERLCTVLFYLDLLEHLAGDLTDDTLRRIVLPLATLFADHRALATAGPDWFESAHAVVLAVLEQSGALNKSHVAMELVPWYSDLIMELYPHRGINSDLLCISYTACIRCLATLSLEAHPMAHQYIRDRLCKLKCRIEETRAQQGSLKERGYLRVGWEIAATRERELLLVLAAQVSVVPLALLPDLLADLHGFLTNEQTLAATKAAVVTEVEQTVLVNCDVARKPALSTWTWQLRNALNKTFVYWNNNKL</sequence>
<gene>
    <name evidence="1" type="ORF">LPJ64_005708</name>
</gene>
<dbReference type="EMBL" id="JANBOH010000399">
    <property type="protein sequence ID" value="KAJ1642447.1"/>
    <property type="molecule type" value="Genomic_DNA"/>
</dbReference>
<reference evidence="1" key="1">
    <citation type="submission" date="2022-07" db="EMBL/GenBank/DDBJ databases">
        <title>Phylogenomic reconstructions and comparative analyses of Kickxellomycotina fungi.</title>
        <authorList>
            <person name="Reynolds N.K."/>
            <person name="Stajich J.E."/>
            <person name="Barry K."/>
            <person name="Grigoriev I.V."/>
            <person name="Crous P."/>
            <person name="Smith M.E."/>
        </authorList>
    </citation>
    <scope>NUCLEOTIDE SEQUENCE</scope>
    <source>
        <strain evidence="1">NBRC 105413</strain>
    </source>
</reference>
<keyword evidence="2" id="KW-1185">Reference proteome</keyword>
<dbReference type="PANTHER" id="PTHR39214:SF1">
    <property type="entry name" value="MICROBODY (PEROXISOME) BIOGENESIS PROTEIN PEROXIN 8 (EUROFUNG)"/>
    <property type="match status" value="1"/>
</dbReference>
<accession>A0A9W7XGL5</accession>
<dbReference type="AlphaFoldDB" id="A0A9W7XGL5"/>